<proteinExistence type="predicted"/>
<protein>
    <submittedName>
        <fullName evidence="2">Uncharacterized protein</fullName>
    </submittedName>
</protein>
<keyword evidence="3" id="KW-1185">Reference proteome</keyword>
<dbReference type="Proteomes" id="UP000026960">
    <property type="component" value="Chromosome 9"/>
</dbReference>
<dbReference type="AlphaFoldDB" id="A0A0D3H539"/>
<dbReference type="HOGENOM" id="CLU_1868266_0_0_1"/>
<dbReference type="PaxDb" id="65489-OBART09G05140.1"/>
<reference evidence="2" key="1">
    <citation type="journal article" date="2009" name="Rice">
        <title>De Novo Next Generation Sequencing of Plant Genomes.</title>
        <authorList>
            <person name="Rounsley S."/>
            <person name="Marri P.R."/>
            <person name="Yu Y."/>
            <person name="He R."/>
            <person name="Sisneros N."/>
            <person name="Goicoechea J.L."/>
            <person name="Lee S.J."/>
            <person name="Angelova A."/>
            <person name="Kudrna D."/>
            <person name="Luo M."/>
            <person name="Affourtit J."/>
            <person name="Desany B."/>
            <person name="Knight J."/>
            <person name="Niazi F."/>
            <person name="Egholm M."/>
            <person name="Wing R.A."/>
        </authorList>
    </citation>
    <scope>NUCLEOTIDE SEQUENCE [LARGE SCALE GENOMIC DNA]</scope>
    <source>
        <strain evidence="2">cv. IRGC 105608</strain>
    </source>
</reference>
<sequence>MWRAPKIWRALIQTSWVARSQNNPQSSHSPLIPIDALLSPPAAVRRRAANHPSPTPPHPAVLCANQAPAAVPPQCPIQPHVAAPRPHPSRGRRGRIPIEGPLPSSPPLMAVSILCSGWNATHEVVAPHIMIMPKDWN</sequence>
<evidence type="ECO:0000256" key="1">
    <source>
        <dbReference type="SAM" id="MobiDB-lite"/>
    </source>
</evidence>
<reference evidence="2" key="2">
    <citation type="submission" date="2015-03" db="UniProtKB">
        <authorList>
            <consortium name="EnsemblPlants"/>
        </authorList>
    </citation>
    <scope>IDENTIFICATION</scope>
</reference>
<dbReference type="Gramene" id="OBART09G05140.1">
    <property type="protein sequence ID" value="OBART09G05140.1"/>
    <property type="gene ID" value="OBART09G05140"/>
</dbReference>
<name>A0A0D3H539_9ORYZ</name>
<evidence type="ECO:0000313" key="2">
    <source>
        <dbReference type="EnsemblPlants" id="OBART09G05140.1"/>
    </source>
</evidence>
<organism evidence="2">
    <name type="scientific">Oryza barthii</name>
    <dbReference type="NCBI Taxonomy" id="65489"/>
    <lineage>
        <taxon>Eukaryota</taxon>
        <taxon>Viridiplantae</taxon>
        <taxon>Streptophyta</taxon>
        <taxon>Embryophyta</taxon>
        <taxon>Tracheophyta</taxon>
        <taxon>Spermatophyta</taxon>
        <taxon>Magnoliopsida</taxon>
        <taxon>Liliopsida</taxon>
        <taxon>Poales</taxon>
        <taxon>Poaceae</taxon>
        <taxon>BOP clade</taxon>
        <taxon>Oryzoideae</taxon>
        <taxon>Oryzeae</taxon>
        <taxon>Oryzinae</taxon>
        <taxon>Oryza</taxon>
    </lineage>
</organism>
<accession>A0A0D3H539</accession>
<evidence type="ECO:0000313" key="3">
    <source>
        <dbReference type="Proteomes" id="UP000026960"/>
    </source>
</evidence>
<feature type="region of interest" description="Disordered" evidence="1">
    <location>
        <begin position="73"/>
        <end position="101"/>
    </location>
</feature>
<dbReference type="EnsemblPlants" id="OBART09G05140.1">
    <property type="protein sequence ID" value="OBART09G05140.1"/>
    <property type="gene ID" value="OBART09G05140"/>
</dbReference>